<gene>
    <name evidence="4" type="ORF">UXM345_LOCUS20672</name>
    <name evidence="3" type="ORF">XDN619_LOCUS20829</name>
</gene>
<feature type="domain" description="TIR" evidence="2">
    <location>
        <begin position="110"/>
        <end position="189"/>
    </location>
</feature>
<dbReference type="PANTHER" id="PTHR46270">
    <property type="entry name" value="ARMADILLO-TYPE FOLD-RELATED"/>
    <property type="match status" value="1"/>
</dbReference>
<dbReference type="InterPro" id="IPR035897">
    <property type="entry name" value="Toll_tir_struct_dom_sf"/>
</dbReference>
<name>A0A819SPQ3_9BILA</name>
<proteinExistence type="predicted"/>
<dbReference type="GO" id="GO:0007165">
    <property type="term" value="P:signal transduction"/>
    <property type="evidence" value="ECO:0007669"/>
    <property type="project" value="InterPro"/>
</dbReference>
<accession>A0A819SPQ3</accession>
<protein>
    <recommendedName>
        <fullName evidence="2">TIR domain-containing protein</fullName>
    </recommendedName>
</protein>
<dbReference type="PANTHER" id="PTHR46270:SF2">
    <property type="entry name" value="TIR DOMAIN-CONTAINING PROTEIN"/>
    <property type="match status" value="1"/>
</dbReference>
<evidence type="ECO:0000313" key="3">
    <source>
        <dbReference type="EMBL" id="CAF2111550.1"/>
    </source>
</evidence>
<reference evidence="4" key="1">
    <citation type="submission" date="2021-02" db="EMBL/GenBank/DDBJ databases">
        <authorList>
            <person name="Nowell W R."/>
        </authorList>
    </citation>
    <scope>NUCLEOTIDE SEQUENCE</scope>
</reference>
<evidence type="ECO:0000313" key="5">
    <source>
        <dbReference type="Proteomes" id="UP000663842"/>
    </source>
</evidence>
<dbReference type="EMBL" id="CAJNRG010009253">
    <property type="protein sequence ID" value="CAF2111550.1"/>
    <property type="molecule type" value="Genomic_DNA"/>
</dbReference>
<sequence length="249" mass="28362">MTDDTNNSAQPTDSSIKTNDNYVNQLFLPDDDTGTSTELNVFPAQTTLLTDDNIPWSNKHVYSIDCSASTVQESHLDSNKTNVHNTTSVNEASIGKQSDTIQQYSTLWEVCEKICIILQNRNHKVWMDKNNLHGGIHEAMARAIESSLVVLVCFNHQYCQSYYCIREILYTVNKHIKFIPCLMEASFEPQGSFDQAFEELIAEIEAIQSEDQEKADILYGERQQKDHTIKNISLSTIPIIIFTIFLEQE</sequence>
<dbReference type="SUPFAM" id="SSF52200">
    <property type="entry name" value="Toll/Interleukin receptor TIR domain"/>
    <property type="match status" value="1"/>
</dbReference>
<comment type="caution">
    <text evidence="4">The sequence shown here is derived from an EMBL/GenBank/DDBJ whole genome shotgun (WGS) entry which is preliminary data.</text>
</comment>
<dbReference type="AlphaFoldDB" id="A0A819SPQ3"/>
<dbReference type="Proteomes" id="UP000663842">
    <property type="component" value="Unassembled WGS sequence"/>
</dbReference>
<organism evidence="4 5">
    <name type="scientific">Rotaria magnacalcarata</name>
    <dbReference type="NCBI Taxonomy" id="392030"/>
    <lineage>
        <taxon>Eukaryota</taxon>
        <taxon>Metazoa</taxon>
        <taxon>Spiralia</taxon>
        <taxon>Gnathifera</taxon>
        <taxon>Rotifera</taxon>
        <taxon>Eurotatoria</taxon>
        <taxon>Bdelloidea</taxon>
        <taxon>Philodinida</taxon>
        <taxon>Philodinidae</taxon>
        <taxon>Rotaria</taxon>
    </lineage>
</organism>
<dbReference type="InterPro" id="IPR000157">
    <property type="entry name" value="TIR_dom"/>
</dbReference>
<evidence type="ECO:0000313" key="4">
    <source>
        <dbReference type="EMBL" id="CAF4074724.1"/>
    </source>
</evidence>
<dbReference type="Gene3D" id="3.40.50.10140">
    <property type="entry name" value="Toll/interleukin-1 receptor homology (TIR) domain"/>
    <property type="match status" value="1"/>
</dbReference>
<evidence type="ECO:0000256" key="1">
    <source>
        <dbReference type="SAM" id="MobiDB-lite"/>
    </source>
</evidence>
<evidence type="ECO:0000259" key="2">
    <source>
        <dbReference type="Pfam" id="PF13676"/>
    </source>
</evidence>
<feature type="region of interest" description="Disordered" evidence="1">
    <location>
        <begin position="1"/>
        <end position="21"/>
    </location>
</feature>
<dbReference type="Pfam" id="PF13676">
    <property type="entry name" value="TIR_2"/>
    <property type="match status" value="1"/>
</dbReference>
<dbReference type="EMBL" id="CAJOBF010003114">
    <property type="protein sequence ID" value="CAF4074724.1"/>
    <property type="molecule type" value="Genomic_DNA"/>
</dbReference>
<dbReference type="Proteomes" id="UP000663887">
    <property type="component" value="Unassembled WGS sequence"/>
</dbReference>